<dbReference type="RefSeq" id="WP_089972635.1">
    <property type="nucleotide sequence ID" value="NZ_FOCQ01000019.1"/>
</dbReference>
<evidence type="ECO:0000313" key="3">
    <source>
        <dbReference type="Proteomes" id="UP000199695"/>
    </source>
</evidence>
<dbReference type="STRING" id="1173111.SAMN05444955_11970"/>
<dbReference type="OrthoDB" id="1706970at2"/>
<organism evidence="2 3">
    <name type="scientific">Lihuaxuella thermophila</name>
    <dbReference type="NCBI Taxonomy" id="1173111"/>
    <lineage>
        <taxon>Bacteria</taxon>
        <taxon>Bacillati</taxon>
        <taxon>Bacillota</taxon>
        <taxon>Bacilli</taxon>
        <taxon>Bacillales</taxon>
        <taxon>Thermoactinomycetaceae</taxon>
        <taxon>Lihuaxuella</taxon>
    </lineage>
</organism>
<evidence type="ECO:0000256" key="1">
    <source>
        <dbReference type="SAM" id="Phobius"/>
    </source>
</evidence>
<feature type="transmembrane region" description="Helical" evidence="1">
    <location>
        <begin position="125"/>
        <end position="147"/>
    </location>
</feature>
<proteinExistence type="predicted"/>
<dbReference type="EMBL" id="FOCQ01000019">
    <property type="protein sequence ID" value="SEN72207.1"/>
    <property type="molecule type" value="Genomic_DNA"/>
</dbReference>
<keyword evidence="1" id="KW-0472">Membrane</keyword>
<feature type="transmembrane region" description="Helical" evidence="1">
    <location>
        <begin position="38"/>
        <end position="60"/>
    </location>
</feature>
<evidence type="ECO:0000313" key="2">
    <source>
        <dbReference type="EMBL" id="SEN72207.1"/>
    </source>
</evidence>
<feature type="transmembrane region" description="Helical" evidence="1">
    <location>
        <begin position="6"/>
        <end position="26"/>
    </location>
</feature>
<keyword evidence="1" id="KW-0812">Transmembrane</keyword>
<dbReference type="AlphaFoldDB" id="A0A1H8IW75"/>
<dbReference type="InterPro" id="IPR010387">
    <property type="entry name" value="QueT"/>
</dbReference>
<dbReference type="Pfam" id="PF06177">
    <property type="entry name" value="QueT"/>
    <property type="match status" value="1"/>
</dbReference>
<protein>
    <submittedName>
        <fullName evidence="2">Uncharacterized membrane protein</fullName>
    </submittedName>
</protein>
<feature type="transmembrane region" description="Helical" evidence="1">
    <location>
        <begin position="96"/>
        <end position="119"/>
    </location>
</feature>
<gene>
    <name evidence="2" type="ORF">SAMN05444955_11970</name>
</gene>
<dbReference type="PANTHER" id="PTHR40044">
    <property type="entry name" value="INTEGRAL MEMBRANE PROTEIN-RELATED"/>
    <property type="match status" value="1"/>
</dbReference>
<keyword evidence="1" id="KW-1133">Transmembrane helix</keyword>
<feature type="transmembrane region" description="Helical" evidence="1">
    <location>
        <begin position="66"/>
        <end position="84"/>
    </location>
</feature>
<keyword evidence="3" id="KW-1185">Reference proteome</keyword>
<dbReference type="Proteomes" id="UP000199695">
    <property type="component" value="Unassembled WGS sequence"/>
</dbReference>
<dbReference type="PANTHER" id="PTHR40044:SF1">
    <property type="entry name" value="INTEGRAL MEMBRANE PROTEIN"/>
    <property type="match status" value="1"/>
</dbReference>
<dbReference type="PIRSF" id="PIRSF031501">
    <property type="entry name" value="QueT"/>
    <property type="match status" value="1"/>
</dbReference>
<name>A0A1H8IW75_9BACL</name>
<reference evidence="2 3" key="1">
    <citation type="submission" date="2016-10" db="EMBL/GenBank/DDBJ databases">
        <authorList>
            <person name="de Groot N.N."/>
        </authorList>
    </citation>
    <scope>NUCLEOTIDE SEQUENCE [LARGE SCALE GENOMIC DNA]</scope>
    <source>
        <strain evidence="2 3">DSM 46701</strain>
    </source>
</reference>
<accession>A0A1H8IW75</accession>
<sequence>MSARKLTSIAFIAAVYAVLTYVFAPLSYHYIQFRISEMLTVLPFLTPTAIPGLFLGAVIANLGSPLGIYDVMFGGLATLIAAWLTSKMPNRWLAPLPPVIINAVIIGIELGTIAGIPGLTIPLAMLWVGLGELAVCYLLGIPFLLLLERYRGRIPGFNAKK</sequence>